<dbReference type="EMBL" id="VDEP01000505">
    <property type="protein sequence ID" value="KAA1068505.1"/>
    <property type="molecule type" value="Genomic_DNA"/>
</dbReference>
<dbReference type="EMBL" id="VSWC01000041">
    <property type="protein sequence ID" value="KAA1104426.1"/>
    <property type="molecule type" value="Genomic_DNA"/>
</dbReference>
<evidence type="ECO:0000313" key="3">
    <source>
        <dbReference type="EMBL" id="KAA1104426.1"/>
    </source>
</evidence>
<reference evidence="4 5" key="1">
    <citation type="submission" date="2019-05" db="EMBL/GenBank/DDBJ databases">
        <title>Emergence of the Ug99 lineage of the wheat stem rust pathogen through somatic hybridization.</title>
        <authorList>
            <person name="Li F."/>
            <person name="Upadhyaya N.M."/>
            <person name="Sperschneider J."/>
            <person name="Matny O."/>
            <person name="Nguyen-Phuc H."/>
            <person name="Mago R."/>
            <person name="Raley C."/>
            <person name="Miller M.E."/>
            <person name="Silverstein K.A.T."/>
            <person name="Henningsen E."/>
            <person name="Hirsch C.D."/>
            <person name="Visser B."/>
            <person name="Pretorius Z.A."/>
            <person name="Steffenson B.J."/>
            <person name="Schwessinger B."/>
            <person name="Dodds P.N."/>
            <person name="Figueroa M."/>
        </authorList>
    </citation>
    <scope>NUCLEOTIDE SEQUENCE [LARGE SCALE GENOMIC DNA]</scope>
    <source>
        <strain evidence="3">21-0</strain>
        <strain evidence="2 5">Ug99</strain>
    </source>
</reference>
<evidence type="ECO:0000313" key="2">
    <source>
        <dbReference type="EMBL" id="KAA1068505.1"/>
    </source>
</evidence>
<dbReference type="AlphaFoldDB" id="A0A5B0PU52"/>
<organism evidence="3 4">
    <name type="scientific">Puccinia graminis f. sp. tritici</name>
    <dbReference type="NCBI Taxonomy" id="56615"/>
    <lineage>
        <taxon>Eukaryota</taxon>
        <taxon>Fungi</taxon>
        <taxon>Dikarya</taxon>
        <taxon>Basidiomycota</taxon>
        <taxon>Pucciniomycotina</taxon>
        <taxon>Pucciniomycetes</taxon>
        <taxon>Pucciniales</taxon>
        <taxon>Pucciniaceae</taxon>
        <taxon>Puccinia</taxon>
    </lineage>
</organism>
<protein>
    <submittedName>
        <fullName evidence="3">Uncharacterized protein</fullName>
    </submittedName>
</protein>
<keyword evidence="4" id="KW-1185">Reference proteome</keyword>
<comment type="caution">
    <text evidence="3">The sequence shown here is derived from an EMBL/GenBank/DDBJ whole genome shotgun (WGS) entry which is preliminary data.</text>
</comment>
<evidence type="ECO:0000256" key="1">
    <source>
        <dbReference type="SAM" id="MobiDB-lite"/>
    </source>
</evidence>
<evidence type="ECO:0000313" key="5">
    <source>
        <dbReference type="Proteomes" id="UP000325313"/>
    </source>
</evidence>
<sequence>MPEEQQYFSPRGTKTEIHSNQLPGFDEEQTRSGSSSFCSDTCALVECLDQERATLKPSLQQPRQLQRVFWFGGVGMASNWGHEQVLQQAKFRQSA</sequence>
<evidence type="ECO:0000313" key="4">
    <source>
        <dbReference type="Proteomes" id="UP000324748"/>
    </source>
</evidence>
<proteinExistence type="predicted"/>
<gene>
    <name evidence="3" type="ORF">PGT21_023144</name>
    <name evidence="2" type="ORF">PGTUg99_027701</name>
</gene>
<accession>A0A5B0PU52</accession>
<dbReference type="Proteomes" id="UP000325313">
    <property type="component" value="Unassembled WGS sequence"/>
</dbReference>
<name>A0A5B0PU52_PUCGR</name>
<feature type="region of interest" description="Disordered" evidence="1">
    <location>
        <begin position="1"/>
        <end position="33"/>
    </location>
</feature>
<dbReference type="Proteomes" id="UP000324748">
    <property type="component" value="Unassembled WGS sequence"/>
</dbReference>